<evidence type="ECO:0000313" key="3">
    <source>
        <dbReference type="Proteomes" id="UP000017653"/>
    </source>
</evidence>
<evidence type="ECO:0000259" key="1">
    <source>
        <dbReference type="Pfam" id="PF00308"/>
    </source>
</evidence>
<dbReference type="OrthoDB" id="4553at10239"/>
<protein>
    <submittedName>
        <fullName evidence="2">Replication initiator protein DnaA</fullName>
    </submittedName>
</protein>
<name>U5PVD6_9CAUD</name>
<sequence length="285" mass="32761">MLKKMTMPNAKQDKVAYLSDTCVHKYTGRLGKEVVKTFQLVKFDGQVYCPRCKVEGINKLLEDRESGRFEESEKERAYQAFEKESIVTDMTLLNARLNNFVIDRGNQEQANNLADVKKFADAIEQGEVFNVFTQGQRGAGKSHLMYGLAHELNERFKGQSKRVLFVEIKEMLDLIKDSFNNKQSMYTEMYFKKLLSEADILVLDDLGAETGAIDTEKNATNFTVNTLYGVMTARQDKVTLTTSNLSGKQLFKMYDKKLVSRLMKNPRYIVFTDITKDKRVEQLPF</sequence>
<gene>
    <name evidence="2" type="ORF">Page_38</name>
</gene>
<dbReference type="InterPro" id="IPR027417">
    <property type="entry name" value="P-loop_NTPase"/>
</dbReference>
<dbReference type="PANTHER" id="PTHR30050">
    <property type="entry name" value="CHROMOSOMAL REPLICATION INITIATOR PROTEIN DNAA"/>
    <property type="match status" value="1"/>
</dbReference>
<feature type="domain" description="Chromosomal replication initiator protein DnaA ATPAse" evidence="1">
    <location>
        <begin position="97"/>
        <end position="262"/>
    </location>
</feature>
<proteinExistence type="predicted"/>
<dbReference type="GO" id="GO:0006260">
    <property type="term" value="P:DNA replication"/>
    <property type="evidence" value="ECO:0007669"/>
    <property type="project" value="TreeGrafter"/>
</dbReference>
<accession>U5PVD6</accession>
<dbReference type="Pfam" id="PF00308">
    <property type="entry name" value="Bac_DnaA"/>
    <property type="match status" value="1"/>
</dbReference>
<dbReference type="EMBL" id="KF669655">
    <property type="protein sequence ID" value="AGY47960.1"/>
    <property type="molecule type" value="Genomic_DNA"/>
</dbReference>
<reference evidence="2 3" key="1">
    <citation type="journal article" date="2014" name="Genome Announc.">
        <title>Complete Genome of Bacillus megaterium Podophage Page.</title>
        <authorList>
            <person name="Lopez M.S."/>
            <person name="Hodde M.K."/>
            <person name="Chamakura K.R."/>
            <person name="Kuty Everett G.F."/>
        </authorList>
    </citation>
    <scope>NUCLEOTIDE SEQUENCE [LARGE SCALE GENOMIC DNA]</scope>
</reference>
<dbReference type="PANTHER" id="PTHR30050:SF8">
    <property type="entry name" value="PRIMOSOMAL PROTEIN DNAI"/>
    <property type="match status" value="1"/>
</dbReference>
<dbReference type="KEGG" id="vg:18158571"/>
<dbReference type="RefSeq" id="YP_008770545.1">
    <property type="nucleotide sequence ID" value="NC_022764.1"/>
</dbReference>
<evidence type="ECO:0000313" key="2">
    <source>
        <dbReference type="EMBL" id="AGY47960.1"/>
    </source>
</evidence>
<dbReference type="Gene3D" id="3.40.50.300">
    <property type="entry name" value="P-loop containing nucleotide triphosphate hydrolases"/>
    <property type="match status" value="1"/>
</dbReference>
<dbReference type="GeneID" id="18158571"/>
<dbReference type="Proteomes" id="UP000017653">
    <property type="component" value="Segment"/>
</dbReference>
<keyword evidence="3" id="KW-1185">Reference proteome</keyword>
<organism evidence="2 3">
    <name type="scientific">Bacillus phage Page</name>
    <dbReference type="NCBI Taxonomy" id="1406786"/>
    <lineage>
        <taxon>Viruses</taxon>
        <taxon>Duplodnaviria</taxon>
        <taxon>Heunggongvirae</taxon>
        <taxon>Uroviricota</taxon>
        <taxon>Caudoviricetes</taxon>
        <taxon>Pagevirus</taxon>
        <taxon>Pagevirus page</taxon>
    </lineage>
</organism>
<dbReference type="SUPFAM" id="SSF52540">
    <property type="entry name" value="P-loop containing nucleoside triphosphate hydrolases"/>
    <property type="match status" value="1"/>
</dbReference>
<dbReference type="InterPro" id="IPR013317">
    <property type="entry name" value="DnaA_dom"/>
</dbReference>